<protein>
    <submittedName>
        <fullName evidence="2">Uncharacterized protein</fullName>
    </submittedName>
</protein>
<name>A0A914H9I8_GLORO</name>
<organism evidence="1 2">
    <name type="scientific">Globodera rostochiensis</name>
    <name type="common">Golden nematode worm</name>
    <name type="synonym">Heterodera rostochiensis</name>
    <dbReference type="NCBI Taxonomy" id="31243"/>
    <lineage>
        <taxon>Eukaryota</taxon>
        <taxon>Metazoa</taxon>
        <taxon>Ecdysozoa</taxon>
        <taxon>Nematoda</taxon>
        <taxon>Chromadorea</taxon>
        <taxon>Rhabditida</taxon>
        <taxon>Tylenchina</taxon>
        <taxon>Tylenchomorpha</taxon>
        <taxon>Tylenchoidea</taxon>
        <taxon>Heteroderidae</taxon>
        <taxon>Heteroderinae</taxon>
        <taxon>Globodera</taxon>
    </lineage>
</organism>
<dbReference type="AlphaFoldDB" id="A0A914H9I8"/>
<sequence length="117" mass="13214">MQSVCLLRYLVKKIPEDWNLVDRNAIGMAMRTVEAKRFKYALLDQIEDSGSFASVEDLKTSVGLDEFDYSAAELLTMCVEIVRLCGIGQNSTPEDLLGLLKFLSAFGKQVRRTYQIN</sequence>
<evidence type="ECO:0000313" key="1">
    <source>
        <dbReference type="Proteomes" id="UP000887572"/>
    </source>
</evidence>
<reference evidence="2" key="1">
    <citation type="submission" date="2022-11" db="UniProtKB">
        <authorList>
            <consortium name="WormBaseParasite"/>
        </authorList>
    </citation>
    <scope>IDENTIFICATION</scope>
</reference>
<proteinExistence type="predicted"/>
<dbReference type="WBParaSite" id="Gr19_v10_g14518.t1">
    <property type="protein sequence ID" value="Gr19_v10_g14518.t1"/>
    <property type="gene ID" value="Gr19_v10_g14518"/>
</dbReference>
<accession>A0A914H9I8</accession>
<evidence type="ECO:0000313" key="2">
    <source>
        <dbReference type="WBParaSite" id="Gr19_v10_g14518.t1"/>
    </source>
</evidence>
<keyword evidence="1" id="KW-1185">Reference proteome</keyword>
<dbReference type="Proteomes" id="UP000887572">
    <property type="component" value="Unplaced"/>
</dbReference>